<dbReference type="GO" id="GO:0006352">
    <property type="term" value="P:DNA-templated transcription initiation"/>
    <property type="evidence" value="ECO:0007669"/>
    <property type="project" value="InterPro"/>
</dbReference>
<evidence type="ECO:0000313" key="9">
    <source>
        <dbReference type="Proteomes" id="UP000534001"/>
    </source>
</evidence>
<dbReference type="NCBIfam" id="TIGR02937">
    <property type="entry name" value="sigma70-ECF"/>
    <property type="match status" value="1"/>
</dbReference>
<comment type="function">
    <text evidence="5">Sigma factors are initiation factors that promote the attachment of RNA polymerase to specific initiation sites and are then released. Sigma-S contributes to the protection against external stress, thus playing a role in cellular fitness and survival.</text>
</comment>
<gene>
    <name evidence="7" type="primary">sigS</name>
    <name evidence="8" type="ORF">HNR41_000359</name>
    <name evidence="7" type="ORF">JEOCOQ751_01226</name>
</gene>
<evidence type="ECO:0000259" key="6">
    <source>
        <dbReference type="Pfam" id="PF04542"/>
    </source>
</evidence>
<organism evidence="7 9">
    <name type="scientific">Jeotgalicoccus coquinae</name>
    <dbReference type="NCBI Taxonomy" id="709509"/>
    <lineage>
        <taxon>Bacteria</taxon>
        <taxon>Bacillati</taxon>
        <taxon>Bacillota</taxon>
        <taxon>Bacilli</taxon>
        <taxon>Bacillales</taxon>
        <taxon>Staphylococcaceae</taxon>
        <taxon>Jeotgalicoccus</taxon>
    </lineage>
</organism>
<sequence length="155" mass="17938">MTANDKIISYEPMIHSIVQQLNILYDKDEYMQVGRIAVYEAVNKFDPAKTLCSESQFVYTLIRQRLIDEIRRVSRYQERNSLVKNESLSNTSSDDSYNLENTAVKVLNEREYRWFTLTASGYSLTEIAPLLKVSPSTVKNIRKSARDKLRGSFTP</sequence>
<dbReference type="GO" id="GO:0003700">
    <property type="term" value="F:DNA-binding transcription factor activity"/>
    <property type="evidence" value="ECO:0007669"/>
    <property type="project" value="InterPro"/>
</dbReference>
<keyword evidence="3" id="KW-0805">Transcription regulation</keyword>
<dbReference type="InterPro" id="IPR014284">
    <property type="entry name" value="RNA_pol_sigma-70_dom"/>
</dbReference>
<evidence type="ECO:0000313" key="8">
    <source>
        <dbReference type="EMBL" id="MBB6422433.1"/>
    </source>
</evidence>
<protein>
    <recommendedName>
        <fullName evidence="2">RNA polymerase sigma factor SigS</fullName>
    </recommendedName>
</protein>
<evidence type="ECO:0000256" key="5">
    <source>
        <dbReference type="ARBA" id="ARBA00024701"/>
    </source>
</evidence>
<keyword evidence="10" id="KW-1185">Reference proteome</keyword>
<comment type="similarity">
    <text evidence="1">Belongs to the sigma-70 factor family.</text>
</comment>
<dbReference type="Gene3D" id="1.10.1740.10">
    <property type="match status" value="1"/>
</dbReference>
<feature type="domain" description="RNA polymerase sigma-70 region 2" evidence="6">
    <location>
        <begin position="9"/>
        <end position="75"/>
    </location>
</feature>
<dbReference type="Proteomes" id="UP000534001">
    <property type="component" value="Unassembled WGS sequence"/>
</dbReference>
<dbReference type="EMBL" id="JACHFF010000001">
    <property type="protein sequence ID" value="MBB6422433.1"/>
    <property type="molecule type" value="Genomic_DNA"/>
</dbReference>
<dbReference type="SUPFAM" id="SSF88946">
    <property type="entry name" value="Sigma2 domain of RNA polymerase sigma factors"/>
    <property type="match status" value="1"/>
</dbReference>
<dbReference type="InterPro" id="IPR036388">
    <property type="entry name" value="WH-like_DNA-bd_sf"/>
</dbReference>
<dbReference type="EMBL" id="CAJEWA010000006">
    <property type="protein sequence ID" value="CAD2078640.1"/>
    <property type="molecule type" value="Genomic_DNA"/>
</dbReference>
<name>A0A6V7RM34_9STAP</name>
<dbReference type="GO" id="GO:0003677">
    <property type="term" value="F:DNA binding"/>
    <property type="evidence" value="ECO:0007669"/>
    <property type="project" value="InterPro"/>
</dbReference>
<evidence type="ECO:0000256" key="1">
    <source>
        <dbReference type="ARBA" id="ARBA00007788"/>
    </source>
</evidence>
<reference evidence="8 10" key="2">
    <citation type="submission" date="2020-08" db="EMBL/GenBank/DDBJ databases">
        <title>Genomic Encyclopedia of Type Strains, Phase IV (KMG-IV): sequencing the most valuable type-strain genomes for metagenomic binning, comparative biology and taxonomic classification.</title>
        <authorList>
            <person name="Goeker M."/>
        </authorList>
    </citation>
    <scope>NUCLEOTIDE SEQUENCE [LARGE SCALE GENOMIC DNA]</scope>
    <source>
        <strain evidence="8 10">DSM 22419</strain>
    </source>
</reference>
<evidence type="ECO:0000256" key="4">
    <source>
        <dbReference type="ARBA" id="ARBA00023163"/>
    </source>
</evidence>
<dbReference type="SUPFAM" id="SSF46894">
    <property type="entry name" value="C-terminal effector domain of the bipartite response regulators"/>
    <property type="match status" value="1"/>
</dbReference>
<evidence type="ECO:0000256" key="3">
    <source>
        <dbReference type="ARBA" id="ARBA00023015"/>
    </source>
</evidence>
<dbReference type="InterPro" id="IPR013325">
    <property type="entry name" value="RNA_pol_sigma_r2"/>
</dbReference>
<evidence type="ECO:0000256" key="2">
    <source>
        <dbReference type="ARBA" id="ARBA00021245"/>
    </source>
</evidence>
<dbReference type="AlphaFoldDB" id="A0A6V7RM34"/>
<evidence type="ECO:0000313" key="10">
    <source>
        <dbReference type="Proteomes" id="UP000545588"/>
    </source>
</evidence>
<dbReference type="RefSeq" id="WP_184281144.1">
    <property type="nucleotide sequence ID" value="NZ_BMCO01000001.1"/>
</dbReference>
<dbReference type="Pfam" id="PF04542">
    <property type="entry name" value="Sigma70_r2"/>
    <property type="match status" value="1"/>
</dbReference>
<dbReference type="InterPro" id="IPR016032">
    <property type="entry name" value="Sig_transdc_resp-reg_C-effctor"/>
</dbReference>
<dbReference type="InterPro" id="IPR007627">
    <property type="entry name" value="RNA_pol_sigma70_r2"/>
</dbReference>
<proteinExistence type="inferred from homology"/>
<keyword evidence="4" id="KW-0804">Transcription</keyword>
<reference evidence="7 9" key="1">
    <citation type="submission" date="2020-07" db="EMBL/GenBank/DDBJ databases">
        <authorList>
            <person name="Criscuolo A."/>
        </authorList>
    </citation>
    <scope>NUCLEOTIDE SEQUENCE [LARGE SCALE GENOMIC DNA]</scope>
    <source>
        <strain evidence="7">CIP111751</strain>
    </source>
</reference>
<accession>A0A6V7RM34</accession>
<dbReference type="Proteomes" id="UP000545588">
    <property type="component" value="Unassembled WGS sequence"/>
</dbReference>
<evidence type="ECO:0000313" key="7">
    <source>
        <dbReference type="EMBL" id="CAD2078640.1"/>
    </source>
</evidence>
<comment type="caution">
    <text evidence="7">The sequence shown here is derived from an EMBL/GenBank/DDBJ whole genome shotgun (WGS) entry which is preliminary data.</text>
</comment>
<dbReference type="Gene3D" id="1.10.10.10">
    <property type="entry name" value="Winged helix-like DNA-binding domain superfamily/Winged helix DNA-binding domain"/>
    <property type="match status" value="1"/>
</dbReference>